<keyword evidence="2" id="KW-0732">Signal</keyword>
<dbReference type="AlphaFoldDB" id="A0A8T1VND7"/>
<evidence type="ECO:0000256" key="2">
    <source>
        <dbReference type="SAM" id="SignalP"/>
    </source>
</evidence>
<evidence type="ECO:0000256" key="1">
    <source>
        <dbReference type="SAM" id="MobiDB-lite"/>
    </source>
</evidence>
<feature type="chain" id="PRO_5035739519" description="RxLR effector protein" evidence="2">
    <location>
        <begin position="24"/>
        <end position="104"/>
    </location>
</feature>
<evidence type="ECO:0000313" key="3">
    <source>
        <dbReference type="EMBL" id="KAG7380894.1"/>
    </source>
</evidence>
<comment type="caution">
    <text evidence="3">The sequence shown here is derived from an EMBL/GenBank/DDBJ whole genome shotgun (WGS) entry which is preliminary data.</text>
</comment>
<name>A0A8T1VND7_9STRA</name>
<keyword evidence="4" id="KW-1185">Reference proteome</keyword>
<reference evidence="3" key="1">
    <citation type="submission" date="2021-02" db="EMBL/GenBank/DDBJ databases">
        <authorList>
            <person name="Palmer J.M."/>
        </authorList>
    </citation>
    <scope>NUCLEOTIDE SEQUENCE</scope>
    <source>
        <strain evidence="3">SCRP23</strain>
    </source>
</reference>
<dbReference type="Proteomes" id="UP000693981">
    <property type="component" value="Unassembled WGS sequence"/>
</dbReference>
<gene>
    <name evidence="3" type="ORF">PHYBOEH_011282</name>
</gene>
<evidence type="ECO:0000313" key="4">
    <source>
        <dbReference type="Proteomes" id="UP000693981"/>
    </source>
</evidence>
<proteinExistence type="predicted"/>
<accession>A0A8T1VND7</accession>
<protein>
    <recommendedName>
        <fullName evidence="5">RxLR effector protein</fullName>
    </recommendedName>
</protein>
<organism evidence="3 4">
    <name type="scientific">Phytophthora boehmeriae</name>
    <dbReference type="NCBI Taxonomy" id="109152"/>
    <lineage>
        <taxon>Eukaryota</taxon>
        <taxon>Sar</taxon>
        <taxon>Stramenopiles</taxon>
        <taxon>Oomycota</taxon>
        <taxon>Peronosporomycetes</taxon>
        <taxon>Peronosporales</taxon>
        <taxon>Peronosporaceae</taxon>
        <taxon>Phytophthora</taxon>
    </lineage>
</organism>
<feature type="region of interest" description="Disordered" evidence="1">
    <location>
        <begin position="65"/>
        <end position="104"/>
    </location>
</feature>
<dbReference type="EMBL" id="JAGDFL010000834">
    <property type="protein sequence ID" value="KAG7380894.1"/>
    <property type="molecule type" value="Genomic_DNA"/>
</dbReference>
<evidence type="ECO:0008006" key="5">
    <source>
        <dbReference type="Google" id="ProtNLM"/>
    </source>
</evidence>
<sequence>MKVTTNLVIVFVALQALATVTSAAEATRNIRTNSINDLKHFIEERKLVSGDGPWSSDLDRKLVSDDGPWSSDLDRKLTGDDGPQSGDIDRKLTGDDGPWSGADE</sequence>
<feature type="signal peptide" evidence="2">
    <location>
        <begin position="1"/>
        <end position="23"/>
    </location>
</feature>